<dbReference type="EMBL" id="QFAY01000027">
    <property type="protein sequence ID" value="MBP2621915.1"/>
    <property type="molecule type" value="Genomic_DNA"/>
</dbReference>
<dbReference type="Pfam" id="PF00583">
    <property type="entry name" value="Acetyltransf_1"/>
    <property type="match status" value="1"/>
</dbReference>
<dbReference type="Gene3D" id="3.40.630.30">
    <property type="match status" value="1"/>
</dbReference>
<evidence type="ECO:0000313" key="2">
    <source>
        <dbReference type="EMBL" id="MBP2621915.1"/>
    </source>
</evidence>
<dbReference type="Proteomes" id="UP001519349">
    <property type="component" value="Unassembled WGS sequence"/>
</dbReference>
<sequence>MNIELLSQSHALEIANDWHYPEPYDFYDMKNDPEDYEEILSPEKRGGHYYQVLKDGALYGFFCLIPSGEGSLELGLGLKPEHCGQGQGAAFLEGILDFARENFSVQKLTLSVADFNQRAQKLYLNLGFAAVRRVPKESNGDIHLFVEMEKDL</sequence>
<dbReference type="RefSeq" id="WP_128835817.1">
    <property type="nucleotide sequence ID" value="NZ_QFAY01000027.1"/>
</dbReference>
<protein>
    <submittedName>
        <fullName evidence="2">N-acetyltransferase</fullName>
    </submittedName>
</protein>
<gene>
    <name evidence="2" type="ORF">DHL47_11435</name>
</gene>
<keyword evidence="3" id="KW-1185">Reference proteome</keyword>
<proteinExistence type="predicted"/>
<dbReference type="InterPro" id="IPR000182">
    <property type="entry name" value="GNAT_dom"/>
</dbReference>
<dbReference type="InterPro" id="IPR016181">
    <property type="entry name" value="Acyl_CoA_acyltransferase"/>
</dbReference>
<evidence type="ECO:0000313" key="3">
    <source>
        <dbReference type="Proteomes" id="UP001519349"/>
    </source>
</evidence>
<accession>A0ABS5AZC4</accession>
<name>A0ABS5AZC4_9STRE</name>
<evidence type="ECO:0000259" key="1">
    <source>
        <dbReference type="PROSITE" id="PS51186"/>
    </source>
</evidence>
<comment type="caution">
    <text evidence="2">The sequence shown here is derived from an EMBL/GenBank/DDBJ whole genome shotgun (WGS) entry which is preliminary data.</text>
</comment>
<reference evidence="2 3" key="1">
    <citation type="submission" date="2018-05" db="EMBL/GenBank/DDBJ databases">
        <title>Draft genome sequence of Streptococcus panodentis CCUG 70867T.</title>
        <authorList>
            <person name="Salva-Serra F."/>
            <person name="Mendez V."/>
            <person name="Jaen-Luchoro D."/>
            <person name="Gonzales-Siles L."/>
            <person name="Karlsson R."/>
            <person name="Engstrom-Jakobsson H."/>
            <person name="Busquets A."/>
            <person name="Gomila M."/>
            <person name="Pineiro-Iglesias B."/>
            <person name="Bennasar-Figueras A."/>
            <person name="Seeger M."/>
            <person name="Moore E."/>
        </authorList>
    </citation>
    <scope>NUCLEOTIDE SEQUENCE [LARGE SCALE GENOMIC DNA]</scope>
    <source>
        <strain evidence="2 3">CCUG 70867</strain>
    </source>
</reference>
<organism evidence="2 3">
    <name type="scientific">Streptococcus panodentis</name>
    <dbReference type="NCBI Taxonomy" id="1581472"/>
    <lineage>
        <taxon>Bacteria</taxon>
        <taxon>Bacillati</taxon>
        <taxon>Bacillota</taxon>
        <taxon>Bacilli</taxon>
        <taxon>Lactobacillales</taxon>
        <taxon>Streptococcaceae</taxon>
        <taxon>Streptococcus</taxon>
    </lineage>
</organism>
<feature type="domain" description="N-acetyltransferase" evidence="1">
    <location>
        <begin position="1"/>
        <end position="152"/>
    </location>
</feature>
<dbReference type="SUPFAM" id="SSF55729">
    <property type="entry name" value="Acyl-CoA N-acyltransferases (Nat)"/>
    <property type="match status" value="1"/>
</dbReference>
<dbReference type="PROSITE" id="PS51186">
    <property type="entry name" value="GNAT"/>
    <property type="match status" value="1"/>
</dbReference>